<comment type="caution">
    <text evidence="1">The sequence shown here is derived from an EMBL/GenBank/DDBJ whole genome shotgun (WGS) entry which is preliminary data.</text>
</comment>
<reference evidence="1 2" key="1">
    <citation type="submission" date="2019-11" db="EMBL/GenBank/DDBJ databases">
        <title>Whole genome sequence of Oryza granulata.</title>
        <authorList>
            <person name="Li W."/>
        </authorList>
    </citation>
    <scope>NUCLEOTIDE SEQUENCE [LARGE SCALE GENOMIC DNA]</scope>
    <source>
        <strain evidence="2">cv. Menghai</strain>
        <tissue evidence="1">Leaf</tissue>
    </source>
</reference>
<evidence type="ECO:0000313" key="2">
    <source>
        <dbReference type="Proteomes" id="UP000479710"/>
    </source>
</evidence>
<dbReference type="AlphaFoldDB" id="A0A6G1E238"/>
<dbReference type="Proteomes" id="UP000479710">
    <property type="component" value="Unassembled WGS sequence"/>
</dbReference>
<evidence type="ECO:0000313" key="1">
    <source>
        <dbReference type="EMBL" id="KAF0918858.1"/>
    </source>
</evidence>
<protein>
    <submittedName>
        <fullName evidence="1">Uncharacterized protein</fullName>
    </submittedName>
</protein>
<name>A0A6G1E238_9ORYZ</name>
<sequence>MTIAEDVCACYREALKMAVCEEDVKDVLWGTNTKASIKACAALGAYCSSVVTAQNIAGFFCFGMLITLQVIDTSRPRQDISELQHASRCEGTYR</sequence>
<gene>
    <name evidence="1" type="ORF">E2562_026693</name>
</gene>
<dbReference type="EMBL" id="SPHZ02000005">
    <property type="protein sequence ID" value="KAF0918858.1"/>
    <property type="molecule type" value="Genomic_DNA"/>
</dbReference>
<proteinExistence type="predicted"/>
<keyword evidence="2" id="KW-1185">Reference proteome</keyword>
<accession>A0A6G1E238</accession>
<organism evidence="1 2">
    <name type="scientific">Oryza meyeriana var. granulata</name>
    <dbReference type="NCBI Taxonomy" id="110450"/>
    <lineage>
        <taxon>Eukaryota</taxon>
        <taxon>Viridiplantae</taxon>
        <taxon>Streptophyta</taxon>
        <taxon>Embryophyta</taxon>
        <taxon>Tracheophyta</taxon>
        <taxon>Spermatophyta</taxon>
        <taxon>Magnoliopsida</taxon>
        <taxon>Liliopsida</taxon>
        <taxon>Poales</taxon>
        <taxon>Poaceae</taxon>
        <taxon>BOP clade</taxon>
        <taxon>Oryzoideae</taxon>
        <taxon>Oryzeae</taxon>
        <taxon>Oryzinae</taxon>
        <taxon>Oryza</taxon>
        <taxon>Oryza meyeriana</taxon>
    </lineage>
</organism>